<comment type="caution">
    <text evidence="2">The sequence shown here is derived from an EMBL/GenBank/DDBJ whole genome shotgun (WGS) entry which is preliminary data.</text>
</comment>
<keyword evidence="1" id="KW-0812">Transmembrane</keyword>
<feature type="transmembrane region" description="Helical" evidence="1">
    <location>
        <begin position="124"/>
        <end position="144"/>
    </location>
</feature>
<gene>
    <name evidence="2" type="ORF">FB566_4100</name>
</gene>
<feature type="transmembrane region" description="Helical" evidence="1">
    <location>
        <begin position="156"/>
        <end position="176"/>
    </location>
</feature>
<name>A0A543B107_9ACTN</name>
<dbReference type="AlphaFoldDB" id="A0A543B107"/>
<protein>
    <submittedName>
        <fullName evidence="2">Uncharacterized protein</fullName>
    </submittedName>
</protein>
<organism evidence="2 3">
    <name type="scientific">Stackebrandtia endophytica</name>
    <dbReference type="NCBI Taxonomy" id="1496996"/>
    <lineage>
        <taxon>Bacteria</taxon>
        <taxon>Bacillati</taxon>
        <taxon>Actinomycetota</taxon>
        <taxon>Actinomycetes</taxon>
        <taxon>Glycomycetales</taxon>
        <taxon>Glycomycetaceae</taxon>
        <taxon>Stackebrandtia</taxon>
    </lineage>
</organism>
<keyword evidence="1" id="KW-0472">Membrane</keyword>
<dbReference type="InParanoid" id="A0A543B107"/>
<evidence type="ECO:0000313" key="2">
    <source>
        <dbReference type="EMBL" id="TQL78512.1"/>
    </source>
</evidence>
<sequence length="337" mass="37112">MPGAPCRKCANRQSDGFAVCMDIGEWPPQPTDVIRCADVPDISEIPHITYLSGHLDCPIRGGIPPPSVQEGVADNEDMTNLGEPQRFWHEAESADVTPRDPAPDITEFGDFVGRVVMRGPSWRVPLILAAVAVLFLVFAVAGAGTDLFETSVETGWIVLLVLAVVFAAAAVAVYVWDRSTRVRSYWRSYSAYLECGVPVEGFLTGLDLASRDHGERAADWAWVLVDIRESDQHAARLRVAFATWLAAVEADGELYRDVKHRVRARQLLPSEEIFGDDVVGGYLGHADGDGRWKVLLPRKPSNPSPLSRGWAWRAYSVRGDTDVREMAVHIDSGHGER</sequence>
<keyword evidence="3" id="KW-1185">Reference proteome</keyword>
<proteinExistence type="predicted"/>
<dbReference type="EMBL" id="VFOW01000001">
    <property type="protein sequence ID" value="TQL78512.1"/>
    <property type="molecule type" value="Genomic_DNA"/>
</dbReference>
<reference evidence="2 3" key="1">
    <citation type="submission" date="2019-06" db="EMBL/GenBank/DDBJ databases">
        <title>Sequencing the genomes of 1000 actinobacteria strains.</title>
        <authorList>
            <person name="Klenk H.-P."/>
        </authorList>
    </citation>
    <scope>NUCLEOTIDE SEQUENCE [LARGE SCALE GENOMIC DNA]</scope>
    <source>
        <strain evidence="2 3">DSM 45928</strain>
    </source>
</reference>
<dbReference type="Proteomes" id="UP000317043">
    <property type="component" value="Unassembled WGS sequence"/>
</dbReference>
<evidence type="ECO:0000256" key="1">
    <source>
        <dbReference type="SAM" id="Phobius"/>
    </source>
</evidence>
<evidence type="ECO:0000313" key="3">
    <source>
        <dbReference type="Proteomes" id="UP000317043"/>
    </source>
</evidence>
<accession>A0A543B107</accession>
<keyword evidence="1" id="KW-1133">Transmembrane helix</keyword>